<protein>
    <recommendedName>
        <fullName evidence="3">Ava_C0101 and related proteins</fullName>
    </recommendedName>
</protein>
<proteinExistence type="predicted"/>
<evidence type="ECO:0000313" key="1">
    <source>
        <dbReference type="EMBL" id="MBF9234990.1"/>
    </source>
</evidence>
<dbReference type="EMBL" id="JADQDO010000009">
    <property type="protein sequence ID" value="MBF9234990.1"/>
    <property type="molecule type" value="Genomic_DNA"/>
</dbReference>
<evidence type="ECO:0000313" key="2">
    <source>
        <dbReference type="Proteomes" id="UP000599312"/>
    </source>
</evidence>
<keyword evidence="2" id="KW-1185">Reference proteome</keyword>
<dbReference type="InterPro" id="IPR046038">
    <property type="entry name" value="DUF5996"/>
</dbReference>
<gene>
    <name evidence="1" type="ORF">I2H38_16565</name>
</gene>
<evidence type="ECO:0008006" key="3">
    <source>
        <dbReference type="Google" id="ProtNLM"/>
    </source>
</evidence>
<accession>A0A931BTP2</accession>
<dbReference type="AlphaFoldDB" id="A0A931BTP2"/>
<organism evidence="1 2">
    <name type="scientific">Microvirga alba</name>
    <dbReference type="NCBI Taxonomy" id="2791025"/>
    <lineage>
        <taxon>Bacteria</taxon>
        <taxon>Pseudomonadati</taxon>
        <taxon>Pseudomonadota</taxon>
        <taxon>Alphaproteobacteria</taxon>
        <taxon>Hyphomicrobiales</taxon>
        <taxon>Methylobacteriaceae</taxon>
        <taxon>Microvirga</taxon>
    </lineage>
</organism>
<dbReference type="Pfam" id="PF19459">
    <property type="entry name" value="DUF5996"/>
    <property type="match status" value="1"/>
</dbReference>
<name>A0A931BTP2_9HYPH</name>
<dbReference type="Proteomes" id="UP000599312">
    <property type="component" value="Unassembled WGS sequence"/>
</dbReference>
<dbReference type="RefSeq" id="WP_196273069.1">
    <property type="nucleotide sequence ID" value="NZ_JADQDO010000009.1"/>
</dbReference>
<comment type="caution">
    <text evidence="1">The sequence shown here is derived from an EMBL/GenBank/DDBJ whole genome shotgun (WGS) entry which is preliminary data.</text>
</comment>
<sequence>MSGDKTSSVKRQQTSQLWPALDYETWRDTATTLQLWTQIVGKIRLATTPWLNHSWHVTLYVSTVGLTTSPIYIDGHALEIEFDFITQVLRIRTSRGDKRDLPLIAQPVSAFYRTLFAALDDLGMSVDINVIPNEIAQAIPFPEDDIHAAYDPEAARRFWRALVQADRVFKLFRTGFIGKCSPVHFFWGSFDLAVTRFSGRPAPLHPGGVPHLPTIVAREAYSHEVSSAGFWPGNDAFPQAAFYSYAYPEPPGFRNRPIRPAIASFNSQLGEFILPYDAVRLSATPDETLLAFLQSTYDAAADTAGWDRHALECALGSPRHCRPVE</sequence>
<reference evidence="1" key="1">
    <citation type="submission" date="2020-11" db="EMBL/GenBank/DDBJ databases">
        <authorList>
            <person name="Kim M.K."/>
        </authorList>
    </citation>
    <scope>NUCLEOTIDE SEQUENCE</scope>
    <source>
        <strain evidence="1">BT350</strain>
    </source>
</reference>